<dbReference type="EMBL" id="AFHS01000061">
    <property type="protein sequence ID" value="EGK07313.1"/>
    <property type="molecule type" value="Genomic_DNA"/>
</dbReference>
<dbReference type="AlphaFoldDB" id="F5S9J1"/>
<reference evidence="1 2" key="1">
    <citation type="submission" date="2011-04" db="EMBL/GenBank/DDBJ databases">
        <authorList>
            <person name="Muzny D."/>
            <person name="Qin X."/>
            <person name="Deng J."/>
            <person name="Jiang H."/>
            <person name="Liu Y."/>
            <person name="Qu J."/>
            <person name="Song X.-Z."/>
            <person name="Zhang L."/>
            <person name="Thornton R."/>
            <person name="Coyle M."/>
            <person name="Francisco L."/>
            <person name="Jackson L."/>
            <person name="Javaid M."/>
            <person name="Korchina V."/>
            <person name="Kovar C."/>
            <person name="Mata R."/>
            <person name="Mathew T."/>
            <person name="Ngo R."/>
            <person name="Nguyen L."/>
            <person name="Nguyen N."/>
            <person name="Okwuonu G."/>
            <person name="Ongeri F."/>
            <person name="Pham C."/>
            <person name="Simmons D."/>
            <person name="Wilczek-Boney K."/>
            <person name="Hale W."/>
            <person name="Jakkamsetti A."/>
            <person name="Pham P."/>
            <person name="Ruth R."/>
            <person name="San Lucas F."/>
            <person name="Warren J."/>
            <person name="Zhang J."/>
            <person name="Zhao Z."/>
            <person name="Zhou C."/>
            <person name="Zhu D."/>
            <person name="Lee S."/>
            <person name="Bess C."/>
            <person name="Blankenburg K."/>
            <person name="Forbes L."/>
            <person name="Fu Q."/>
            <person name="Gubbala S."/>
            <person name="Hirani K."/>
            <person name="Jayaseelan J.C."/>
            <person name="Lara F."/>
            <person name="Munidasa M."/>
            <person name="Palculict T."/>
            <person name="Patil S."/>
            <person name="Pu L.-L."/>
            <person name="Saada N."/>
            <person name="Tang L."/>
            <person name="Weissenberger G."/>
            <person name="Zhu Y."/>
            <person name="Hemphill L."/>
            <person name="Shang Y."/>
            <person name="Youmans B."/>
            <person name="Ayvaz T."/>
            <person name="Ross M."/>
            <person name="Santibanez J."/>
            <person name="Aqrawi P."/>
            <person name="Gross S."/>
            <person name="Joshi V."/>
            <person name="Fowler G."/>
            <person name="Nazareth L."/>
            <person name="Reid J."/>
            <person name="Worley K."/>
            <person name="Petrosino J."/>
            <person name="Highlander S."/>
            <person name="Gibbs R."/>
        </authorList>
    </citation>
    <scope>NUCLEOTIDE SEQUENCE [LARGE SCALE GENOMIC DNA]</scope>
    <source>
        <strain evidence="1 2">ATCC 23330</strain>
    </source>
</reference>
<name>F5S9J1_KINKI</name>
<protein>
    <submittedName>
        <fullName evidence="1">Uncharacterized protein</fullName>
    </submittedName>
</protein>
<comment type="caution">
    <text evidence="1">The sequence shown here is derived from an EMBL/GenBank/DDBJ whole genome shotgun (WGS) entry which is preliminary data.</text>
</comment>
<sequence length="39" mass="4608">MICDYCKSNLITKSRIRIILTIKSSLHFEQIMQAAFYIN</sequence>
<dbReference type="HOGENOM" id="CLU_3311162_0_0_4"/>
<evidence type="ECO:0000313" key="1">
    <source>
        <dbReference type="EMBL" id="EGK07313.1"/>
    </source>
</evidence>
<organism evidence="1 2">
    <name type="scientific">Kingella kingae ATCC 23330</name>
    <dbReference type="NCBI Taxonomy" id="887327"/>
    <lineage>
        <taxon>Bacteria</taxon>
        <taxon>Pseudomonadati</taxon>
        <taxon>Pseudomonadota</taxon>
        <taxon>Betaproteobacteria</taxon>
        <taxon>Neisseriales</taxon>
        <taxon>Neisseriaceae</taxon>
        <taxon>Kingella</taxon>
    </lineage>
</organism>
<dbReference type="Proteomes" id="UP000004207">
    <property type="component" value="Unassembled WGS sequence"/>
</dbReference>
<evidence type="ECO:0000313" key="2">
    <source>
        <dbReference type="Proteomes" id="UP000004207"/>
    </source>
</evidence>
<accession>F5S9J1</accession>
<keyword evidence="2" id="KW-1185">Reference proteome</keyword>
<proteinExistence type="predicted"/>
<gene>
    <name evidence="1" type="ORF">HMPREF0476_1874</name>
</gene>